<dbReference type="Proteomes" id="UP000655225">
    <property type="component" value="Unassembled WGS sequence"/>
</dbReference>
<organism evidence="1 2">
    <name type="scientific">Tetracentron sinense</name>
    <name type="common">Spur-leaf</name>
    <dbReference type="NCBI Taxonomy" id="13715"/>
    <lineage>
        <taxon>Eukaryota</taxon>
        <taxon>Viridiplantae</taxon>
        <taxon>Streptophyta</taxon>
        <taxon>Embryophyta</taxon>
        <taxon>Tracheophyta</taxon>
        <taxon>Spermatophyta</taxon>
        <taxon>Magnoliopsida</taxon>
        <taxon>Trochodendrales</taxon>
        <taxon>Trochodendraceae</taxon>
        <taxon>Tetracentron</taxon>
    </lineage>
</organism>
<sequence>MIQLSYRGVRRFMSRRVAFSYFGICEYFLGERVLHQSDREFRILLASPPEMTPVLAHDTFMEGMRMTGVPIHHLVGEVVTHSFFLSWFRSMSISLIMRPFSTCPGATERPLLAILEEDNRALIEENARLRDRCATLEDPLVTLEAVPPYQDDEED</sequence>
<comment type="caution">
    <text evidence="1">The sequence shown here is derived from an EMBL/GenBank/DDBJ whole genome shotgun (WGS) entry which is preliminary data.</text>
</comment>
<evidence type="ECO:0000313" key="1">
    <source>
        <dbReference type="EMBL" id="KAF8392821.1"/>
    </source>
</evidence>
<name>A0A835D7G8_TETSI</name>
<keyword evidence="2" id="KW-1185">Reference proteome</keyword>
<dbReference type="EMBL" id="JABCRI010000015">
    <property type="protein sequence ID" value="KAF8392821.1"/>
    <property type="molecule type" value="Genomic_DNA"/>
</dbReference>
<evidence type="ECO:0000313" key="2">
    <source>
        <dbReference type="Proteomes" id="UP000655225"/>
    </source>
</evidence>
<accession>A0A835D7G8</accession>
<protein>
    <submittedName>
        <fullName evidence="1">Uncharacterized protein</fullName>
    </submittedName>
</protein>
<gene>
    <name evidence="1" type="ORF">HHK36_021058</name>
</gene>
<dbReference type="AlphaFoldDB" id="A0A835D7G8"/>
<proteinExistence type="predicted"/>
<reference evidence="1 2" key="1">
    <citation type="submission" date="2020-04" db="EMBL/GenBank/DDBJ databases">
        <title>Plant Genome Project.</title>
        <authorList>
            <person name="Zhang R.-G."/>
        </authorList>
    </citation>
    <scope>NUCLEOTIDE SEQUENCE [LARGE SCALE GENOMIC DNA]</scope>
    <source>
        <strain evidence="1">YNK0</strain>
        <tissue evidence="1">Leaf</tissue>
    </source>
</reference>